<comment type="similarity">
    <text evidence="1">Belongs to the SIS family. PHI subfamily.</text>
</comment>
<accession>A0A2N8PU37</accession>
<dbReference type="AlphaFoldDB" id="A0A2N8PU37"/>
<dbReference type="PROSITE" id="PS51464">
    <property type="entry name" value="SIS"/>
    <property type="match status" value="1"/>
</dbReference>
<protein>
    <submittedName>
        <fullName evidence="3">6-phospho-3-hexuloisomerase</fullName>
    </submittedName>
</protein>
<dbReference type="Pfam" id="PF01380">
    <property type="entry name" value="SIS"/>
    <property type="match status" value="1"/>
</dbReference>
<comment type="caution">
    <text evidence="3">The sequence shown here is derived from an EMBL/GenBank/DDBJ whole genome shotgun (WGS) entry which is preliminary data.</text>
</comment>
<evidence type="ECO:0000313" key="3">
    <source>
        <dbReference type="EMBL" id="RVU92658.1"/>
    </source>
</evidence>
<dbReference type="InterPro" id="IPR017552">
    <property type="entry name" value="PHI/rmpB"/>
</dbReference>
<evidence type="ECO:0000313" key="4">
    <source>
        <dbReference type="Proteomes" id="UP000288388"/>
    </source>
</evidence>
<dbReference type="CDD" id="cd05005">
    <property type="entry name" value="SIS_PHI"/>
    <property type="match status" value="1"/>
</dbReference>
<dbReference type="SUPFAM" id="SSF53697">
    <property type="entry name" value="SIS domain"/>
    <property type="match status" value="1"/>
</dbReference>
<evidence type="ECO:0000256" key="1">
    <source>
        <dbReference type="ARBA" id="ARBA00009235"/>
    </source>
</evidence>
<name>A0A2N8PU37_ENTAV</name>
<dbReference type="GO" id="GO:0016853">
    <property type="term" value="F:isomerase activity"/>
    <property type="evidence" value="ECO:0007669"/>
    <property type="project" value="UniProtKB-KW"/>
</dbReference>
<feature type="domain" description="SIS" evidence="2">
    <location>
        <begin position="29"/>
        <end position="169"/>
    </location>
</feature>
<dbReference type="NCBIfam" id="TIGR03127">
    <property type="entry name" value="RuMP_HxlB"/>
    <property type="match status" value="1"/>
</dbReference>
<evidence type="ECO:0000259" key="2">
    <source>
        <dbReference type="PROSITE" id="PS51464"/>
    </source>
</evidence>
<dbReference type="GO" id="GO:1901135">
    <property type="term" value="P:carbohydrate derivative metabolic process"/>
    <property type="evidence" value="ECO:0007669"/>
    <property type="project" value="InterPro"/>
</dbReference>
<dbReference type="InterPro" id="IPR046348">
    <property type="entry name" value="SIS_dom_sf"/>
</dbReference>
<gene>
    <name evidence="3" type="primary">hxlB</name>
    <name evidence="3" type="ORF">EK398_19395</name>
</gene>
<reference evidence="3 4" key="1">
    <citation type="submission" date="2018-12" db="EMBL/GenBank/DDBJ databases">
        <title>A novel vanA-carrying plasmid in a clinical isolate of Enterococcus avium.</title>
        <authorList>
            <person name="Bernasconi O.J."/>
            <person name="Luzzaro F."/>
            <person name="Endimiani A."/>
        </authorList>
    </citation>
    <scope>NUCLEOTIDE SEQUENCE [LARGE SCALE GENOMIC DNA]</scope>
    <source>
        <strain evidence="3 4">LC0559/18</strain>
    </source>
</reference>
<dbReference type="Gene3D" id="3.40.50.10490">
    <property type="entry name" value="Glucose-6-phosphate isomerase like protein, domain 1"/>
    <property type="match status" value="1"/>
</dbReference>
<dbReference type="Proteomes" id="UP000288388">
    <property type="component" value="Unassembled WGS sequence"/>
</dbReference>
<dbReference type="InterPro" id="IPR001347">
    <property type="entry name" value="SIS_dom"/>
</dbReference>
<dbReference type="GO" id="GO:0097367">
    <property type="term" value="F:carbohydrate derivative binding"/>
    <property type="evidence" value="ECO:0007669"/>
    <property type="project" value="InterPro"/>
</dbReference>
<dbReference type="EMBL" id="RYZS01000002">
    <property type="protein sequence ID" value="RVU92658.1"/>
    <property type="molecule type" value="Genomic_DNA"/>
</dbReference>
<sequence>MVECKNLLAIIEELAQDAKQVDNDQLAKIEELILQAKRVFIVGAGRSGFAARAFSNRLMHLGFDSNFVGEPTTPSIRKGDLLIIGSGSGKTESLVTMAKKAKSEGALLATVTIHPENTIGSMADAYIRIPGISSREEAVEKAPSVQPNGSSFEQLSWLVYDSMIVDLKKATKQEQADMDYRHANME</sequence>
<dbReference type="RefSeq" id="WP_102873243.1">
    <property type="nucleotide sequence ID" value="NZ_JARPWO010000018.1"/>
</dbReference>
<dbReference type="PANTHER" id="PTHR43443">
    <property type="entry name" value="3-HEXULOSE-6-PHOSPHATE ISOMERASE"/>
    <property type="match status" value="1"/>
</dbReference>
<dbReference type="PANTHER" id="PTHR43443:SF1">
    <property type="entry name" value="3-HEXULOSE-6-PHOSPHATE ISOMERASE"/>
    <property type="match status" value="1"/>
</dbReference>
<organism evidence="3 4">
    <name type="scientific">Enterococcus avium</name>
    <name type="common">Streptococcus avium</name>
    <dbReference type="NCBI Taxonomy" id="33945"/>
    <lineage>
        <taxon>Bacteria</taxon>
        <taxon>Bacillati</taxon>
        <taxon>Bacillota</taxon>
        <taxon>Bacilli</taxon>
        <taxon>Lactobacillales</taxon>
        <taxon>Enterococcaceae</taxon>
        <taxon>Enterococcus</taxon>
    </lineage>
</organism>
<keyword evidence="3" id="KW-0413">Isomerase</keyword>
<proteinExistence type="inferred from homology"/>